<comment type="subcellular location">
    <subcellularLocation>
        <location evidence="1">Membrane</location>
        <topology evidence="1">Multi-pass membrane protein</topology>
    </subcellularLocation>
</comment>
<evidence type="ECO:0000256" key="3">
    <source>
        <dbReference type="ARBA" id="ARBA00022692"/>
    </source>
</evidence>
<comment type="similarity">
    <text evidence="2">Belongs to the autoinducer-2 exporter (AI-2E) (TC 2.A.86) family.</text>
</comment>
<keyword evidence="8" id="KW-1185">Reference proteome</keyword>
<feature type="transmembrane region" description="Helical" evidence="6">
    <location>
        <begin position="64"/>
        <end position="85"/>
    </location>
</feature>
<feature type="transmembrane region" description="Helical" evidence="6">
    <location>
        <begin position="153"/>
        <end position="174"/>
    </location>
</feature>
<feature type="transmembrane region" description="Helical" evidence="6">
    <location>
        <begin position="238"/>
        <end position="266"/>
    </location>
</feature>
<evidence type="ECO:0000256" key="2">
    <source>
        <dbReference type="ARBA" id="ARBA00009773"/>
    </source>
</evidence>
<accession>A0ABR9D7R6</accession>
<dbReference type="PANTHER" id="PTHR21716:SF4">
    <property type="entry name" value="TRANSMEMBRANE PROTEIN 245"/>
    <property type="match status" value="1"/>
</dbReference>
<evidence type="ECO:0000256" key="4">
    <source>
        <dbReference type="ARBA" id="ARBA00022989"/>
    </source>
</evidence>
<name>A0ABR9D7R6_9GAMM</name>
<dbReference type="PROSITE" id="PS51257">
    <property type="entry name" value="PROKAR_LIPOPROTEIN"/>
    <property type="match status" value="1"/>
</dbReference>
<organism evidence="7 8">
    <name type="scientific">Methylomonas albis</name>
    <dbReference type="NCBI Taxonomy" id="1854563"/>
    <lineage>
        <taxon>Bacteria</taxon>
        <taxon>Pseudomonadati</taxon>
        <taxon>Pseudomonadota</taxon>
        <taxon>Gammaproteobacteria</taxon>
        <taxon>Methylococcales</taxon>
        <taxon>Methylococcaceae</taxon>
        <taxon>Methylomonas</taxon>
    </lineage>
</organism>
<feature type="transmembrane region" description="Helical" evidence="6">
    <location>
        <begin position="273"/>
        <end position="293"/>
    </location>
</feature>
<evidence type="ECO:0000313" key="7">
    <source>
        <dbReference type="EMBL" id="MBD9358299.1"/>
    </source>
</evidence>
<keyword evidence="3 6" id="KW-0812">Transmembrane</keyword>
<feature type="transmembrane region" description="Helical" evidence="6">
    <location>
        <begin position="209"/>
        <end position="232"/>
    </location>
</feature>
<evidence type="ECO:0000256" key="1">
    <source>
        <dbReference type="ARBA" id="ARBA00004141"/>
    </source>
</evidence>
<dbReference type="Proteomes" id="UP000652176">
    <property type="component" value="Unassembled WGS sequence"/>
</dbReference>
<dbReference type="InterPro" id="IPR002549">
    <property type="entry name" value="AI-2E-like"/>
</dbReference>
<dbReference type="PANTHER" id="PTHR21716">
    <property type="entry name" value="TRANSMEMBRANE PROTEIN"/>
    <property type="match status" value="1"/>
</dbReference>
<keyword evidence="5 6" id="KW-0472">Membrane</keyword>
<sequence>MPIQISRYEKIASLAALCLLLFACYQVLRPFIFDLLWAAILCFVTWPLYARLRAWKLTANWAATAMVLPIGILLLTPFVAATLTFTEDINRLLQWLNQSSHAWPAAPAWLQKLPVFGDNAVRAWQSVGEDSSRLVNLARQYALGASSWVLQQGISLAGELMHMGLAILVLFFFYRDGEHVAQHVVIAVERLAGERTQRILHIVRSSLRAVVYGILGTALVQALASILGFVIAGVPYAFVLGVIAFFLMIIPAAGTVIWLPIALWLLAEGETGWAIFIALWFLLFVGTIDNWLRPILISREVELPFVLIVFGIFGGLLAFGFIGVFIGPTLLATSYALILDWLIRNEQGETDKETSPGCTDG</sequence>
<comment type="caution">
    <text evidence="7">The sequence shown here is derived from an EMBL/GenBank/DDBJ whole genome shotgun (WGS) entry which is preliminary data.</text>
</comment>
<evidence type="ECO:0000256" key="5">
    <source>
        <dbReference type="ARBA" id="ARBA00023136"/>
    </source>
</evidence>
<protein>
    <submittedName>
        <fullName evidence="7">AI-2E family transporter</fullName>
    </submittedName>
</protein>
<proteinExistence type="inferred from homology"/>
<keyword evidence="4 6" id="KW-1133">Transmembrane helix</keyword>
<evidence type="ECO:0000313" key="8">
    <source>
        <dbReference type="Proteomes" id="UP000652176"/>
    </source>
</evidence>
<dbReference type="EMBL" id="JACXSS010000001">
    <property type="protein sequence ID" value="MBD9358299.1"/>
    <property type="molecule type" value="Genomic_DNA"/>
</dbReference>
<evidence type="ECO:0000256" key="6">
    <source>
        <dbReference type="SAM" id="Phobius"/>
    </source>
</evidence>
<dbReference type="RefSeq" id="WP_192376518.1">
    <property type="nucleotide sequence ID" value="NZ_CAJHIV010000001.1"/>
</dbReference>
<feature type="transmembrane region" description="Helical" evidence="6">
    <location>
        <begin position="36"/>
        <end position="52"/>
    </location>
</feature>
<dbReference type="Pfam" id="PF01594">
    <property type="entry name" value="AI-2E_transport"/>
    <property type="match status" value="1"/>
</dbReference>
<gene>
    <name evidence="7" type="ORF">IE877_20890</name>
</gene>
<feature type="transmembrane region" description="Helical" evidence="6">
    <location>
        <begin position="305"/>
        <end position="338"/>
    </location>
</feature>
<reference evidence="7 8" key="1">
    <citation type="submission" date="2020-09" db="EMBL/GenBank/DDBJ databases">
        <title>Methylomonas albis sp. nov. and Methylomonas fluvii sp. nov.: Two cold-adapted methanotrophs from the River Elbe and an amended description of Methylovulum psychrotolerans strain Eb1.</title>
        <authorList>
            <person name="Bussmann I.K."/>
            <person name="Klings K.-W."/>
            <person name="Warnstedt J."/>
            <person name="Hoppert M."/>
            <person name="Saborowski A."/>
            <person name="Horn F."/>
            <person name="Liebner S."/>
        </authorList>
    </citation>
    <scope>NUCLEOTIDE SEQUENCE [LARGE SCALE GENOMIC DNA]</scope>
    <source>
        <strain evidence="7 8">EbA</strain>
    </source>
</reference>